<sequence length="679" mass="72675">MNTARIAVLFGSVAFLAAIGTVVGVFDLALTSETIVFVGLVALGIGLVGLSRARGDHHHAGTPDPERRTEVPVPGRSLADAAEEFRGMKSSVVVDSNRLTAKLKTAAIASLTRFEGLSGEESIRRVEDGTWTDDRTAAAFLSESREFPPRSIRERLTGLVSRSGETRYQTGVRHAVAAIVAVSTHPFADEGEDSSVESESPTAEFGRPIADRDRPSLSTYGRSSVSHARSRSNRRTTTDSVEDVTARRPRPTGHWSGVGAVALLAVGIGAIAESPAVVLAGVVGVGYAGFAYATEPPVLDISLERAVSDDDPEPGDDLEVTLTITNESGSFVPDLRLVDGVPPGMAVTEGTSRLGTALRPGESVTLEYAVTARRGSHAFDPALVLTRDLSRSTEREQFVGAETTIVCEPSMRPLASAVPLRDATAAYAGRIRTAEGGSGTTIHSVREYRKSDPLNRIDWNRRAKTGDLATLEFHEERAARVIVLIDARLVAYHAPLPDAAHAVDRSVDAAGRIGTSLLSTGESVGLAAIGPVSRDATERSTSDPCWLAPGSGRHHEVEFRESLATHPQFATHPPDGNCHWRRQLRTIRRRLSGDSQVVFLTPLCDNASVEIARQLEAHGHPVTVVSPDPTADRTAGQQLSRVARRVRVVDLQRAGIPVVDWPDDESLDTVFARHAGGRR</sequence>
<dbReference type="PANTHER" id="PTHR33608:SF6">
    <property type="entry name" value="BLL2464 PROTEIN"/>
    <property type="match status" value="1"/>
</dbReference>
<keyword evidence="2" id="KW-0472">Membrane</keyword>
<dbReference type="InterPro" id="IPR002881">
    <property type="entry name" value="DUF58"/>
</dbReference>
<dbReference type="Pfam" id="PF01882">
    <property type="entry name" value="DUF58"/>
    <property type="match status" value="1"/>
</dbReference>
<keyword evidence="2" id="KW-1133">Transmembrane helix</keyword>
<feature type="region of interest" description="Disordered" evidence="1">
    <location>
        <begin position="188"/>
        <end position="251"/>
    </location>
</feature>
<evidence type="ECO:0000256" key="1">
    <source>
        <dbReference type="SAM" id="MobiDB-lite"/>
    </source>
</evidence>
<feature type="transmembrane region" description="Helical" evidence="2">
    <location>
        <begin position="257"/>
        <end position="290"/>
    </location>
</feature>
<feature type="compositionally biased region" description="Polar residues" evidence="1">
    <location>
        <begin position="216"/>
        <end position="227"/>
    </location>
</feature>
<proteinExistence type="predicted"/>
<organism evidence="4 5">
    <name type="scientific">Natronorubrum tibetense GA33</name>
    <dbReference type="NCBI Taxonomy" id="1114856"/>
    <lineage>
        <taxon>Archaea</taxon>
        <taxon>Methanobacteriati</taxon>
        <taxon>Methanobacteriota</taxon>
        <taxon>Stenosarchaea group</taxon>
        <taxon>Halobacteria</taxon>
        <taxon>Halobacteriales</taxon>
        <taxon>Natrialbaceae</taxon>
        <taxon>Natronorubrum</taxon>
    </lineage>
</organism>
<dbReference type="RefSeq" id="WP_006088581.1">
    <property type="nucleotide sequence ID" value="NZ_AOHW01000007.1"/>
</dbReference>
<dbReference type="Proteomes" id="UP000011599">
    <property type="component" value="Unassembled WGS sequence"/>
</dbReference>
<dbReference type="Pfam" id="PF23933">
    <property type="entry name" value="DUF7269"/>
    <property type="match status" value="1"/>
</dbReference>
<evidence type="ECO:0000313" key="4">
    <source>
        <dbReference type="EMBL" id="ELY45574.1"/>
    </source>
</evidence>
<accession>L9W7Y0</accession>
<dbReference type="OrthoDB" id="31512at2157"/>
<keyword evidence="5" id="KW-1185">Reference proteome</keyword>
<dbReference type="AlphaFoldDB" id="L9W7Y0"/>
<reference evidence="4 5" key="1">
    <citation type="journal article" date="2014" name="PLoS Genet.">
        <title>Phylogenetically driven sequencing of extremely halophilic archaea reveals strategies for static and dynamic osmo-response.</title>
        <authorList>
            <person name="Becker E.A."/>
            <person name="Seitzer P.M."/>
            <person name="Tritt A."/>
            <person name="Larsen D."/>
            <person name="Krusor M."/>
            <person name="Yao A.I."/>
            <person name="Wu D."/>
            <person name="Madern D."/>
            <person name="Eisen J.A."/>
            <person name="Darling A.E."/>
            <person name="Facciotti M.T."/>
        </authorList>
    </citation>
    <scope>NUCLEOTIDE SEQUENCE [LARGE SCALE GENOMIC DNA]</scope>
    <source>
        <strain evidence="4 5">GA33</strain>
    </source>
</reference>
<evidence type="ECO:0000256" key="2">
    <source>
        <dbReference type="SAM" id="Phobius"/>
    </source>
</evidence>
<evidence type="ECO:0000259" key="3">
    <source>
        <dbReference type="Pfam" id="PF01882"/>
    </source>
</evidence>
<comment type="caution">
    <text evidence="4">The sequence shown here is derived from an EMBL/GenBank/DDBJ whole genome shotgun (WGS) entry which is preliminary data.</text>
</comment>
<protein>
    <recommendedName>
        <fullName evidence="3">DUF58 domain-containing protein</fullName>
    </recommendedName>
</protein>
<feature type="transmembrane region" description="Helical" evidence="2">
    <location>
        <begin position="34"/>
        <end position="50"/>
    </location>
</feature>
<dbReference type="PATRIC" id="fig|1114856.3.peg.851"/>
<dbReference type="eggNOG" id="arCOG06437">
    <property type="taxonomic scope" value="Archaea"/>
</dbReference>
<dbReference type="EMBL" id="AOHW01000007">
    <property type="protein sequence ID" value="ELY45574.1"/>
    <property type="molecule type" value="Genomic_DNA"/>
</dbReference>
<evidence type="ECO:0000313" key="5">
    <source>
        <dbReference type="Proteomes" id="UP000011599"/>
    </source>
</evidence>
<feature type="domain" description="DUF58" evidence="3">
    <location>
        <begin position="444"/>
        <end position="530"/>
    </location>
</feature>
<dbReference type="InterPro" id="IPR055693">
    <property type="entry name" value="DUF7269"/>
</dbReference>
<dbReference type="STRING" id="1114856.GCA_000383975_03396"/>
<gene>
    <name evidence="4" type="ORF">C496_04098</name>
</gene>
<keyword evidence="2" id="KW-0812">Transmembrane</keyword>
<dbReference type="eggNOG" id="arCOG02742">
    <property type="taxonomic scope" value="Archaea"/>
</dbReference>
<dbReference type="PANTHER" id="PTHR33608">
    <property type="entry name" value="BLL2464 PROTEIN"/>
    <property type="match status" value="1"/>
</dbReference>
<name>L9W7Y0_9EURY</name>